<protein>
    <submittedName>
        <fullName evidence="1">Uncharacterized protein</fullName>
    </submittedName>
</protein>
<reference evidence="1" key="1">
    <citation type="submission" date="2023-07" db="EMBL/GenBank/DDBJ databases">
        <title>Genome content predicts the carbon catabolic preferences of heterotrophic bacteria.</title>
        <authorList>
            <person name="Gralka M."/>
        </authorList>
    </citation>
    <scope>NUCLEOTIDE SEQUENCE</scope>
    <source>
        <strain evidence="1">I3M17_2</strain>
    </source>
</reference>
<name>A0AAW7XC83_9GAMM</name>
<dbReference type="Proteomes" id="UP001169760">
    <property type="component" value="Unassembled WGS sequence"/>
</dbReference>
<evidence type="ECO:0000313" key="1">
    <source>
        <dbReference type="EMBL" id="MDO6425189.1"/>
    </source>
</evidence>
<feature type="non-terminal residue" evidence="1">
    <location>
        <position position="76"/>
    </location>
</feature>
<sequence length="76" mass="8371">MSDQTQIIDLKTVFNTDTIPYFGVGTGNTEATNKWSIEGISVAVQFSTDTLSVVEVIQEEELALKLFPNPTFDEVS</sequence>
<dbReference type="AlphaFoldDB" id="A0AAW7XC83"/>
<evidence type="ECO:0000313" key="2">
    <source>
        <dbReference type="Proteomes" id="UP001169760"/>
    </source>
</evidence>
<accession>A0AAW7XC83</accession>
<dbReference type="EMBL" id="JAUOPB010000390">
    <property type="protein sequence ID" value="MDO6425189.1"/>
    <property type="molecule type" value="Genomic_DNA"/>
</dbReference>
<proteinExistence type="predicted"/>
<comment type="caution">
    <text evidence="1">The sequence shown here is derived from an EMBL/GenBank/DDBJ whole genome shotgun (WGS) entry which is preliminary data.</text>
</comment>
<organism evidence="1 2">
    <name type="scientific">Saccharophagus degradans</name>
    <dbReference type="NCBI Taxonomy" id="86304"/>
    <lineage>
        <taxon>Bacteria</taxon>
        <taxon>Pseudomonadati</taxon>
        <taxon>Pseudomonadota</taxon>
        <taxon>Gammaproteobacteria</taxon>
        <taxon>Cellvibrionales</taxon>
        <taxon>Cellvibrionaceae</taxon>
        <taxon>Saccharophagus</taxon>
    </lineage>
</organism>
<gene>
    <name evidence="1" type="ORF">Q4521_22115</name>
</gene>